<dbReference type="AlphaFoldDB" id="A0A2P4PMT3"/>
<comment type="caution">
    <text evidence="1">The sequence shown here is derived from an EMBL/GenBank/DDBJ whole genome shotgun (WGS) entry which is preliminary data.</text>
</comment>
<organism evidence="1 2">
    <name type="scientific">Rhizophagus irregularis (strain DAOM 181602 / DAOM 197198 / MUCL 43194)</name>
    <name type="common">Arbuscular mycorrhizal fungus</name>
    <name type="synonym">Glomus intraradices</name>
    <dbReference type="NCBI Taxonomy" id="747089"/>
    <lineage>
        <taxon>Eukaryota</taxon>
        <taxon>Fungi</taxon>
        <taxon>Fungi incertae sedis</taxon>
        <taxon>Mucoromycota</taxon>
        <taxon>Glomeromycotina</taxon>
        <taxon>Glomeromycetes</taxon>
        <taxon>Glomerales</taxon>
        <taxon>Glomeraceae</taxon>
        <taxon>Rhizophagus</taxon>
    </lineage>
</organism>
<dbReference type="EMBL" id="AUPC02000185">
    <property type="protein sequence ID" value="POG66684.1"/>
    <property type="molecule type" value="Genomic_DNA"/>
</dbReference>
<reference evidence="1 2" key="1">
    <citation type="journal article" date="2013" name="Proc. Natl. Acad. Sci. U.S.A.">
        <title>Genome of an arbuscular mycorrhizal fungus provides insight into the oldest plant symbiosis.</title>
        <authorList>
            <person name="Tisserant E."/>
            <person name="Malbreil M."/>
            <person name="Kuo A."/>
            <person name="Kohler A."/>
            <person name="Symeonidi A."/>
            <person name="Balestrini R."/>
            <person name="Charron P."/>
            <person name="Duensing N."/>
            <person name="Frei Dit Frey N."/>
            <person name="Gianinazzi-Pearson V."/>
            <person name="Gilbert L.B."/>
            <person name="Handa Y."/>
            <person name="Herr J.R."/>
            <person name="Hijri M."/>
            <person name="Koul R."/>
            <person name="Kawaguchi M."/>
            <person name="Krajinski F."/>
            <person name="Lammers P.J."/>
            <person name="Masclaux F.G."/>
            <person name="Murat C."/>
            <person name="Morin E."/>
            <person name="Ndikumana S."/>
            <person name="Pagni M."/>
            <person name="Petitpierre D."/>
            <person name="Requena N."/>
            <person name="Rosikiewicz P."/>
            <person name="Riley R."/>
            <person name="Saito K."/>
            <person name="San Clemente H."/>
            <person name="Shapiro H."/>
            <person name="van Tuinen D."/>
            <person name="Becard G."/>
            <person name="Bonfante P."/>
            <person name="Paszkowski U."/>
            <person name="Shachar-Hill Y.Y."/>
            <person name="Tuskan G.A."/>
            <person name="Young P.W."/>
            <person name="Sanders I.R."/>
            <person name="Henrissat B."/>
            <person name="Rensing S.A."/>
            <person name="Grigoriev I.V."/>
            <person name="Corradi N."/>
            <person name="Roux C."/>
            <person name="Martin F."/>
        </authorList>
    </citation>
    <scope>NUCLEOTIDE SEQUENCE [LARGE SCALE GENOMIC DNA]</scope>
    <source>
        <strain evidence="1 2">DAOM 197198</strain>
    </source>
</reference>
<evidence type="ECO:0000313" key="2">
    <source>
        <dbReference type="Proteomes" id="UP000018888"/>
    </source>
</evidence>
<protein>
    <submittedName>
        <fullName evidence="1">Uncharacterized protein</fullName>
    </submittedName>
</protein>
<proteinExistence type="predicted"/>
<accession>A0A2P4PMT3</accession>
<evidence type="ECO:0000313" key="1">
    <source>
        <dbReference type="EMBL" id="POG66684.1"/>
    </source>
</evidence>
<gene>
    <name evidence="1" type="ORF">GLOIN_2v1654692</name>
</gene>
<dbReference type="Proteomes" id="UP000018888">
    <property type="component" value="Unassembled WGS sequence"/>
</dbReference>
<sequence>MMVLCDFRDGIIYTIQSNLNYPFGILNIRHMVDNFPSNYLFQFCISYKMRFRVM</sequence>
<reference evidence="1 2" key="2">
    <citation type="journal article" date="2018" name="New Phytol.">
        <title>High intraspecific genome diversity in the model arbuscular mycorrhizal symbiont Rhizophagus irregularis.</title>
        <authorList>
            <person name="Chen E.C.H."/>
            <person name="Morin E."/>
            <person name="Beaudet D."/>
            <person name="Noel J."/>
            <person name="Yildirir G."/>
            <person name="Ndikumana S."/>
            <person name="Charron P."/>
            <person name="St-Onge C."/>
            <person name="Giorgi J."/>
            <person name="Kruger M."/>
            <person name="Marton T."/>
            <person name="Ropars J."/>
            <person name="Grigoriev I.V."/>
            <person name="Hainaut M."/>
            <person name="Henrissat B."/>
            <person name="Roux C."/>
            <person name="Martin F."/>
            <person name="Corradi N."/>
        </authorList>
    </citation>
    <scope>NUCLEOTIDE SEQUENCE [LARGE SCALE GENOMIC DNA]</scope>
    <source>
        <strain evidence="1 2">DAOM 197198</strain>
    </source>
</reference>
<keyword evidence="2" id="KW-1185">Reference proteome</keyword>
<name>A0A2P4PMT3_RHIID</name>